<feature type="binding site" evidence="9">
    <location>
        <position position="21"/>
    </location>
    <ligand>
        <name>Zn(2+)</name>
        <dbReference type="ChEBI" id="CHEBI:29105"/>
    </ligand>
</feature>
<feature type="binding site" evidence="9">
    <location>
        <position position="8"/>
    </location>
    <ligand>
        <name>Zn(2+)</name>
        <dbReference type="ChEBI" id="CHEBI:29105"/>
    </ligand>
</feature>
<evidence type="ECO:0000256" key="5">
    <source>
        <dbReference type="ARBA" id="ARBA00023204"/>
    </source>
</evidence>
<evidence type="ECO:0000256" key="3">
    <source>
        <dbReference type="ARBA" id="ARBA00022801"/>
    </source>
</evidence>
<evidence type="ECO:0000256" key="4">
    <source>
        <dbReference type="ARBA" id="ARBA00022833"/>
    </source>
</evidence>
<evidence type="ECO:0000313" key="11">
    <source>
        <dbReference type="EMBL" id="MDT0132041.1"/>
    </source>
</evidence>
<dbReference type="OrthoDB" id="9807664at2"/>
<dbReference type="FunFam" id="1.10.340.30:FF:000009">
    <property type="entry name" value="DNA-3-methyladenine glycosylase I"/>
    <property type="match status" value="1"/>
</dbReference>
<dbReference type="KEGG" id="prq:CYG50_14630"/>
<keyword evidence="13" id="KW-1185">Reference proteome</keyword>
<dbReference type="InterPro" id="IPR052891">
    <property type="entry name" value="DNA-3mA_glycosylase"/>
</dbReference>
<reference evidence="10" key="1">
    <citation type="submission" date="2021-03" db="EMBL/GenBank/DDBJ databases">
        <authorList>
            <person name="Stanton E."/>
        </authorList>
    </citation>
    <scope>NUCLEOTIDE SEQUENCE</scope>
    <source>
        <strain evidence="10">2020EL-00113</strain>
    </source>
</reference>
<dbReference type="NCBIfam" id="TIGR00624">
    <property type="entry name" value="tag"/>
    <property type="match status" value="1"/>
</dbReference>
<dbReference type="GO" id="GO:0006284">
    <property type="term" value="P:base-excision repair"/>
    <property type="evidence" value="ECO:0007669"/>
    <property type="project" value="InterPro"/>
</dbReference>
<dbReference type="Pfam" id="PF03352">
    <property type="entry name" value="Adenine_glyco"/>
    <property type="match status" value="1"/>
</dbReference>
<dbReference type="GO" id="GO:0046872">
    <property type="term" value="F:metal ion binding"/>
    <property type="evidence" value="ECO:0007669"/>
    <property type="project" value="UniProtKB-KW"/>
</dbReference>
<gene>
    <name evidence="10" type="ORF">J7T18_13795</name>
    <name evidence="11" type="ORF">NLX89_01575</name>
</gene>
<evidence type="ECO:0000256" key="2">
    <source>
        <dbReference type="ARBA" id="ARBA00022763"/>
    </source>
</evidence>
<evidence type="ECO:0000256" key="6">
    <source>
        <dbReference type="ARBA" id="ARBA00052558"/>
    </source>
</evidence>
<dbReference type="InterPro" id="IPR011257">
    <property type="entry name" value="DNA_glycosylase"/>
</dbReference>
<comment type="catalytic activity">
    <reaction evidence="6">
        <text>Hydrolysis of alkylated DNA, releasing 3-methyladenine.</text>
        <dbReference type="EC" id="3.2.2.20"/>
    </reaction>
</comment>
<evidence type="ECO:0000313" key="12">
    <source>
        <dbReference type="Proteomes" id="UP000674270"/>
    </source>
</evidence>
<dbReference type="PANTHER" id="PTHR30037:SF4">
    <property type="entry name" value="DNA-3-METHYLADENINE GLYCOSYLASE I"/>
    <property type="match status" value="1"/>
</dbReference>
<comment type="caution">
    <text evidence="10">The sequence shown here is derived from an EMBL/GenBank/DDBJ whole genome shotgun (WGS) entry which is preliminary data.</text>
</comment>
<dbReference type="GeneID" id="89488385"/>
<protein>
    <recommendedName>
        <fullName evidence="8">DNA-3-methyladenine glycosylase I</fullName>
        <ecNumber evidence="8">3.2.2.20</ecNumber>
    </recommendedName>
</protein>
<keyword evidence="3" id="KW-0378">Hydrolase</keyword>
<feature type="binding site" evidence="9">
    <location>
        <position position="183"/>
    </location>
    <ligand>
        <name>Zn(2+)</name>
        <dbReference type="ChEBI" id="CHEBI:29105"/>
    </ligand>
</feature>
<sequence length="187" mass="21660">MDTSLTRCHWVNQDPEYIAYHDHEWGKPTYGNLALFEMLCLEGQQAGLSWYTILKKRQGYRDLFHHFDPTKIALMSENDVERLMQDTRIIRNRLKINAIIANAKAYLAMKDNGEDFSTFIWQFVNGQPIVNGWEKPSQVPAETEISKLLSKALKKRGFKFVGSITCYAFMQATGMINDHLVNCCQFK</sequence>
<evidence type="ECO:0000256" key="1">
    <source>
        <dbReference type="ARBA" id="ARBA00022723"/>
    </source>
</evidence>
<organism evidence="10 12">
    <name type="scientific">Providencia huaxiensis</name>
    <dbReference type="NCBI Taxonomy" id="2027290"/>
    <lineage>
        <taxon>Bacteria</taxon>
        <taxon>Pseudomonadati</taxon>
        <taxon>Pseudomonadota</taxon>
        <taxon>Gammaproteobacteria</taxon>
        <taxon>Enterobacterales</taxon>
        <taxon>Morganellaceae</taxon>
        <taxon>Providencia</taxon>
    </lineage>
</organism>
<accession>A0A345LYH0</accession>
<dbReference type="Proteomes" id="UP001252207">
    <property type="component" value="Unassembled WGS sequence"/>
</dbReference>
<keyword evidence="5" id="KW-0234">DNA repair</keyword>
<name>A0A345LYH0_9GAMM</name>
<proteinExistence type="predicted"/>
<dbReference type="Gene3D" id="1.10.340.30">
    <property type="entry name" value="Hypothetical protein, domain 2"/>
    <property type="match status" value="1"/>
</dbReference>
<dbReference type="GO" id="GO:0008725">
    <property type="term" value="F:DNA-3-methyladenine glycosylase activity"/>
    <property type="evidence" value="ECO:0007669"/>
    <property type="project" value="UniProtKB-EC"/>
</dbReference>
<keyword evidence="2" id="KW-0227">DNA damage</keyword>
<feature type="binding site" evidence="9">
    <location>
        <position position="179"/>
    </location>
    <ligand>
        <name>Zn(2+)</name>
        <dbReference type="ChEBI" id="CHEBI:29105"/>
    </ligand>
</feature>
<dbReference type="EMBL" id="JAGKLY010000005">
    <property type="protein sequence ID" value="MBQ0269373.1"/>
    <property type="molecule type" value="Genomic_DNA"/>
</dbReference>
<dbReference type="Proteomes" id="UP000674270">
    <property type="component" value="Unassembled WGS sequence"/>
</dbReference>
<keyword evidence="4 9" id="KW-0862">Zinc</keyword>
<dbReference type="InterPro" id="IPR005019">
    <property type="entry name" value="Adenine_glyco"/>
</dbReference>
<comment type="function">
    <text evidence="7">Hydrolysis of the deoxyribose N-glycosidic bond to excise 3-methyladenine from the damaged DNA polymer formed by alkylation lesions.</text>
</comment>
<dbReference type="AlphaFoldDB" id="A0A345LYH0"/>
<evidence type="ECO:0000313" key="10">
    <source>
        <dbReference type="EMBL" id="MBQ0269373.1"/>
    </source>
</evidence>
<dbReference type="SUPFAM" id="SSF48150">
    <property type="entry name" value="DNA-glycosylase"/>
    <property type="match status" value="1"/>
</dbReference>
<evidence type="ECO:0000256" key="7">
    <source>
        <dbReference type="ARBA" id="ARBA00057608"/>
    </source>
</evidence>
<evidence type="ECO:0000313" key="13">
    <source>
        <dbReference type="Proteomes" id="UP001252207"/>
    </source>
</evidence>
<dbReference type="InterPro" id="IPR004597">
    <property type="entry name" value="Tag"/>
</dbReference>
<evidence type="ECO:0000256" key="8">
    <source>
        <dbReference type="ARBA" id="ARBA00066766"/>
    </source>
</evidence>
<dbReference type="PANTHER" id="PTHR30037">
    <property type="entry name" value="DNA-3-METHYLADENINE GLYCOSYLASE 1"/>
    <property type="match status" value="1"/>
</dbReference>
<dbReference type="EMBL" id="JANAVW010000001">
    <property type="protein sequence ID" value="MDT0132041.1"/>
    <property type="molecule type" value="Genomic_DNA"/>
</dbReference>
<dbReference type="EC" id="3.2.2.20" evidence="8"/>
<evidence type="ECO:0000256" key="9">
    <source>
        <dbReference type="PIRSR" id="PIRSR604597-1"/>
    </source>
</evidence>
<reference evidence="11 13" key="2">
    <citation type="submission" date="2022-06" db="EMBL/GenBank/DDBJ databases">
        <title>Chromosome and plasmid sequencings of Enterobacteriales species co-exiting double carbapenemases.</title>
        <authorList>
            <person name="Fu Y."/>
        </authorList>
    </citation>
    <scope>NUCLEOTIDE SEQUENCE [LARGE SCALE GENOMIC DNA]</scope>
    <source>
        <strain evidence="11 13">21030615019</strain>
    </source>
</reference>
<dbReference type="RefSeq" id="WP_102138860.1">
    <property type="nucleotide sequence ID" value="NZ_CP031123.2"/>
</dbReference>
<keyword evidence="1 9" id="KW-0479">Metal-binding</keyword>